<comment type="subunit">
    <text evidence="14">Homohexamer.</text>
</comment>
<sequence length="628" mass="70551">MAQRPWRFSIWYFLSFFLILILIQTLLSAQRSHTISYRDFRRLVEIKGVDDLEISGENITGRLLPKGVEYLAQETKDPELPQRLAKQFPKEPLFATVKLEDKDLLERLDQQGIKYRALPERTWLTALLSWLIPMLLLMGLWLFIFRRLGAGPGGIMAIGKSKARVYVEDETKVTFADVAGVEEAEEELKEIIEFLKNPAKFQVLGGKIPKGVLLVGPPGTGKTLLARAVAGEAGVPFLSLTGSDFVEMFVGVGAARVRDLFQQAQEKAPCIIFIDELDALGKARGISPMTGHEERENTLNQLLSEMDGFDTRKGVIIMAATNRPEILDPALIRPGRFDRHILVDRPSLKGREDILKIHTRNLKLSPDVNLATLAARTPGMVGSDLANICNEAALLAARKNKSAVEMSDFEEAIDRVIAGLEKRNRMMNPKEKEIVAYHESGHALVAEALQPNVDPVHRVSIIPRGIGSLGYTMQLPTEDRYLMTKSELEDRMTVMLGGRVAEELHFGEISTGAHNDLYRATDIARSMVREYGMSEKLGPLTFERERRPLFLETLMPPASKDYSEATAQEIDREVSALVERAYHRAKEILESKRALLEKVAKLLLEKEVLEGEELRQLLKENKKADRPE</sequence>
<feature type="active site" evidence="14">
    <location>
        <position position="439"/>
    </location>
</feature>
<evidence type="ECO:0000256" key="13">
    <source>
        <dbReference type="ARBA" id="ARBA00061570"/>
    </source>
</evidence>
<dbReference type="InterPro" id="IPR037219">
    <property type="entry name" value="Peptidase_M41-like"/>
</dbReference>
<reference evidence="17" key="1">
    <citation type="journal article" date="2020" name="mSystems">
        <title>Genome- and Community-Level Interaction Insights into Carbon Utilization and Element Cycling Functions of Hydrothermarchaeota in Hydrothermal Sediment.</title>
        <authorList>
            <person name="Zhou Z."/>
            <person name="Liu Y."/>
            <person name="Xu W."/>
            <person name="Pan J."/>
            <person name="Luo Z.H."/>
            <person name="Li M."/>
        </authorList>
    </citation>
    <scope>NUCLEOTIDE SEQUENCE [LARGE SCALE GENOMIC DNA]</scope>
    <source>
        <strain evidence="17">SpSt-853</strain>
    </source>
</reference>
<feature type="domain" description="AAA+ ATPase" evidence="16">
    <location>
        <begin position="208"/>
        <end position="347"/>
    </location>
</feature>
<keyword evidence="7 14" id="KW-0378">Hydrolase</keyword>
<organism evidence="17">
    <name type="scientific">Desulfobacca acetoxidans</name>
    <dbReference type="NCBI Taxonomy" id="60893"/>
    <lineage>
        <taxon>Bacteria</taxon>
        <taxon>Pseudomonadati</taxon>
        <taxon>Thermodesulfobacteriota</taxon>
        <taxon>Desulfobaccia</taxon>
        <taxon>Desulfobaccales</taxon>
        <taxon>Desulfobaccaceae</taxon>
        <taxon>Desulfobacca</taxon>
    </lineage>
</organism>
<comment type="similarity">
    <text evidence="13 14">In the central section; belongs to the AAA ATPase family.</text>
</comment>
<dbReference type="Pfam" id="PF00004">
    <property type="entry name" value="AAA"/>
    <property type="match status" value="1"/>
</dbReference>
<dbReference type="PROSITE" id="PS00674">
    <property type="entry name" value="AAA"/>
    <property type="match status" value="1"/>
</dbReference>
<evidence type="ECO:0000256" key="12">
    <source>
        <dbReference type="ARBA" id="ARBA00023136"/>
    </source>
</evidence>
<dbReference type="Pfam" id="PF17862">
    <property type="entry name" value="AAA_lid_3"/>
    <property type="match status" value="1"/>
</dbReference>
<comment type="function">
    <text evidence="14">Acts as a processive, ATP-dependent zinc metallopeptidase for both cytoplasmic and membrane proteins. Plays a role in the quality control of integral membrane proteins.</text>
</comment>
<protein>
    <recommendedName>
        <fullName evidence="14">ATP-dependent zinc metalloprotease FtsH</fullName>
        <ecNumber evidence="14">3.4.24.-</ecNumber>
    </recommendedName>
</protein>
<dbReference type="InterPro" id="IPR003960">
    <property type="entry name" value="ATPase_AAA_CS"/>
</dbReference>
<dbReference type="CDD" id="cd19501">
    <property type="entry name" value="RecA-like_FtsH"/>
    <property type="match status" value="1"/>
</dbReference>
<dbReference type="AlphaFoldDB" id="A0A7C5AKV8"/>
<feature type="transmembrane region" description="Helical" evidence="14">
    <location>
        <begin position="6"/>
        <end position="27"/>
    </location>
</feature>
<dbReference type="FunFam" id="1.10.8.60:FF:000001">
    <property type="entry name" value="ATP-dependent zinc metalloprotease FtsH"/>
    <property type="match status" value="1"/>
</dbReference>
<evidence type="ECO:0000313" key="17">
    <source>
        <dbReference type="EMBL" id="HGZ11055.1"/>
    </source>
</evidence>
<dbReference type="Gene3D" id="3.40.50.300">
    <property type="entry name" value="P-loop containing nucleotide triphosphate hydrolases"/>
    <property type="match status" value="1"/>
</dbReference>
<dbReference type="Gene3D" id="1.10.8.60">
    <property type="match status" value="1"/>
</dbReference>
<evidence type="ECO:0000256" key="3">
    <source>
        <dbReference type="ARBA" id="ARBA00022670"/>
    </source>
</evidence>
<dbReference type="FunFam" id="1.20.58.760:FF:000001">
    <property type="entry name" value="ATP-dependent zinc metalloprotease FtsH"/>
    <property type="match status" value="1"/>
</dbReference>
<keyword evidence="14" id="KW-1003">Cell membrane</keyword>
<evidence type="ECO:0000256" key="11">
    <source>
        <dbReference type="ARBA" id="ARBA00023049"/>
    </source>
</evidence>
<feature type="binding site" evidence="14">
    <location>
        <position position="438"/>
    </location>
    <ligand>
        <name>Zn(2+)</name>
        <dbReference type="ChEBI" id="CHEBI:29105"/>
        <note>catalytic</note>
    </ligand>
</feature>
<evidence type="ECO:0000256" key="15">
    <source>
        <dbReference type="RuleBase" id="RU003651"/>
    </source>
</evidence>
<dbReference type="SMART" id="SM00382">
    <property type="entry name" value="AAA"/>
    <property type="match status" value="1"/>
</dbReference>
<comment type="subcellular location">
    <subcellularLocation>
        <location evidence="14">Cell membrane</location>
        <topology evidence="14">Multi-pass membrane protein</topology>
        <orientation evidence="14">Cytoplasmic side</orientation>
    </subcellularLocation>
    <subcellularLocation>
        <location evidence="1">Membrane</location>
    </subcellularLocation>
</comment>
<evidence type="ECO:0000259" key="16">
    <source>
        <dbReference type="SMART" id="SM00382"/>
    </source>
</evidence>
<dbReference type="GO" id="GO:0005886">
    <property type="term" value="C:plasma membrane"/>
    <property type="evidence" value="ECO:0007669"/>
    <property type="project" value="UniProtKB-SubCell"/>
</dbReference>
<dbReference type="PANTHER" id="PTHR43655">
    <property type="entry name" value="ATP-DEPENDENT PROTEASE"/>
    <property type="match status" value="1"/>
</dbReference>
<accession>A0A7C5AKV8</accession>
<dbReference type="HAMAP" id="MF_01458">
    <property type="entry name" value="FtsH"/>
    <property type="match status" value="1"/>
</dbReference>
<comment type="cofactor">
    <cofactor evidence="14">
        <name>Zn(2+)</name>
        <dbReference type="ChEBI" id="CHEBI:29105"/>
    </cofactor>
    <text evidence="14">Binds 1 zinc ion per subunit.</text>
</comment>
<dbReference type="EC" id="3.4.24.-" evidence="14"/>
<comment type="caution">
    <text evidence="17">The sequence shown here is derived from an EMBL/GenBank/DDBJ whole genome shotgun (WGS) entry which is preliminary data.</text>
</comment>
<evidence type="ECO:0000256" key="1">
    <source>
        <dbReference type="ARBA" id="ARBA00004370"/>
    </source>
</evidence>
<dbReference type="FunFam" id="3.40.50.300:FF:000001">
    <property type="entry name" value="ATP-dependent zinc metalloprotease FtsH"/>
    <property type="match status" value="1"/>
</dbReference>
<keyword evidence="6 14" id="KW-0547">Nucleotide-binding</keyword>
<dbReference type="InterPro" id="IPR003959">
    <property type="entry name" value="ATPase_AAA_core"/>
</dbReference>
<dbReference type="InterPro" id="IPR041569">
    <property type="entry name" value="AAA_lid_3"/>
</dbReference>
<dbReference type="NCBIfam" id="TIGR01241">
    <property type="entry name" value="FtsH_fam"/>
    <property type="match status" value="1"/>
</dbReference>
<keyword evidence="11 14" id="KW-0482">Metalloprotease</keyword>
<evidence type="ECO:0000256" key="7">
    <source>
        <dbReference type="ARBA" id="ARBA00022801"/>
    </source>
</evidence>
<dbReference type="SUPFAM" id="SSF140990">
    <property type="entry name" value="FtsH protease domain-like"/>
    <property type="match status" value="1"/>
</dbReference>
<dbReference type="SUPFAM" id="SSF52540">
    <property type="entry name" value="P-loop containing nucleoside triphosphate hydrolases"/>
    <property type="match status" value="1"/>
</dbReference>
<dbReference type="InterPro" id="IPR003593">
    <property type="entry name" value="AAA+_ATPase"/>
</dbReference>
<dbReference type="GO" id="GO:0030163">
    <property type="term" value="P:protein catabolic process"/>
    <property type="evidence" value="ECO:0007669"/>
    <property type="project" value="UniProtKB-UniRule"/>
</dbReference>
<dbReference type="Gene3D" id="1.20.58.760">
    <property type="entry name" value="Peptidase M41"/>
    <property type="match status" value="1"/>
</dbReference>
<feature type="binding site" evidence="14">
    <location>
        <begin position="216"/>
        <end position="223"/>
    </location>
    <ligand>
        <name>ATP</name>
        <dbReference type="ChEBI" id="CHEBI:30616"/>
    </ligand>
</feature>
<comment type="similarity">
    <text evidence="15">Belongs to the AAA ATPase family.</text>
</comment>
<evidence type="ECO:0000256" key="10">
    <source>
        <dbReference type="ARBA" id="ARBA00022989"/>
    </source>
</evidence>
<proteinExistence type="inferred from homology"/>
<keyword evidence="4 14" id="KW-0812">Transmembrane</keyword>
<dbReference type="InterPro" id="IPR027417">
    <property type="entry name" value="P-loop_NTPase"/>
</dbReference>
<dbReference type="GO" id="GO:0008270">
    <property type="term" value="F:zinc ion binding"/>
    <property type="evidence" value="ECO:0007669"/>
    <property type="project" value="UniProtKB-UniRule"/>
</dbReference>
<evidence type="ECO:0000256" key="4">
    <source>
        <dbReference type="ARBA" id="ARBA00022692"/>
    </source>
</evidence>
<dbReference type="GO" id="GO:0006508">
    <property type="term" value="P:proteolysis"/>
    <property type="evidence" value="ECO:0007669"/>
    <property type="project" value="UniProtKB-KW"/>
</dbReference>
<keyword evidence="10 14" id="KW-1133">Transmembrane helix</keyword>
<dbReference type="GO" id="GO:0004222">
    <property type="term" value="F:metalloendopeptidase activity"/>
    <property type="evidence" value="ECO:0007669"/>
    <property type="project" value="InterPro"/>
</dbReference>
<feature type="binding site" evidence="14">
    <location>
        <position position="442"/>
    </location>
    <ligand>
        <name>Zn(2+)</name>
        <dbReference type="ChEBI" id="CHEBI:29105"/>
        <note>catalytic</note>
    </ligand>
</feature>
<evidence type="ECO:0000256" key="5">
    <source>
        <dbReference type="ARBA" id="ARBA00022723"/>
    </source>
</evidence>
<gene>
    <name evidence="17" type="primary">hflB</name>
    <name evidence="14" type="synonym">ftsH</name>
    <name evidence="17" type="ORF">ENW48_02400</name>
</gene>
<dbReference type="EMBL" id="DTKJ01000016">
    <property type="protein sequence ID" value="HGZ11055.1"/>
    <property type="molecule type" value="Genomic_DNA"/>
</dbReference>
<evidence type="ECO:0000256" key="2">
    <source>
        <dbReference type="ARBA" id="ARBA00010044"/>
    </source>
</evidence>
<dbReference type="InterPro" id="IPR005936">
    <property type="entry name" value="FtsH"/>
</dbReference>
<feature type="binding site" evidence="14">
    <location>
        <position position="516"/>
    </location>
    <ligand>
        <name>Zn(2+)</name>
        <dbReference type="ChEBI" id="CHEBI:29105"/>
        <note>catalytic</note>
    </ligand>
</feature>
<keyword evidence="9 14" id="KW-0067">ATP-binding</keyword>
<feature type="transmembrane region" description="Helical" evidence="14">
    <location>
        <begin position="123"/>
        <end position="144"/>
    </location>
</feature>
<keyword evidence="12 14" id="KW-0472">Membrane</keyword>
<dbReference type="Pfam" id="PF01434">
    <property type="entry name" value="Peptidase_M41"/>
    <property type="match status" value="1"/>
</dbReference>
<keyword evidence="8 14" id="KW-0862">Zinc</keyword>
<dbReference type="GO" id="GO:0005524">
    <property type="term" value="F:ATP binding"/>
    <property type="evidence" value="ECO:0007669"/>
    <property type="project" value="UniProtKB-UniRule"/>
</dbReference>
<dbReference type="GO" id="GO:0016887">
    <property type="term" value="F:ATP hydrolysis activity"/>
    <property type="evidence" value="ECO:0007669"/>
    <property type="project" value="UniProtKB-UniRule"/>
</dbReference>
<name>A0A7C5AKV8_9BACT</name>
<keyword evidence="3 14" id="KW-0645">Protease</keyword>
<dbReference type="InterPro" id="IPR000642">
    <property type="entry name" value="Peptidase_M41"/>
</dbReference>
<evidence type="ECO:0000256" key="6">
    <source>
        <dbReference type="ARBA" id="ARBA00022741"/>
    </source>
</evidence>
<dbReference type="InterPro" id="IPR050928">
    <property type="entry name" value="ATP-dep_Zn_Metalloprotease"/>
</dbReference>
<evidence type="ECO:0000256" key="9">
    <source>
        <dbReference type="ARBA" id="ARBA00022840"/>
    </source>
</evidence>
<comment type="similarity">
    <text evidence="2 14">In the C-terminal section; belongs to the peptidase M41 family.</text>
</comment>
<keyword evidence="5 14" id="KW-0479">Metal-binding</keyword>
<evidence type="ECO:0000256" key="8">
    <source>
        <dbReference type="ARBA" id="ARBA00022833"/>
    </source>
</evidence>
<dbReference type="PANTHER" id="PTHR43655:SF2">
    <property type="entry name" value="AFG3 LIKE MATRIX AAA PEPTIDASE SUBUNIT 2, ISOFORM A"/>
    <property type="match status" value="1"/>
</dbReference>
<dbReference type="GO" id="GO:0004176">
    <property type="term" value="F:ATP-dependent peptidase activity"/>
    <property type="evidence" value="ECO:0007669"/>
    <property type="project" value="InterPro"/>
</dbReference>
<evidence type="ECO:0000256" key="14">
    <source>
        <dbReference type="HAMAP-Rule" id="MF_01458"/>
    </source>
</evidence>